<feature type="domain" description="Myb-like" evidence="8">
    <location>
        <begin position="16"/>
        <end position="68"/>
    </location>
</feature>
<feature type="compositionally biased region" description="Basic and acidic residues" evidence="7">
    <location>
        <begin position="133"/>
        <end position="157"/>
    </location>
</feature>
<feature type="domain" description="Myb-like" evidence="8">
    <location>
        <begin position="69"/>
        <end position="119"/>
    </location>
</feature>
<keyword evidence="3" id="KW-0805">Transcription regulation</keyword>
<dbReference type="Gene3D" id="1.10.10.60">
    <property type="entry name" value="Homeodomain-like"/>
    <property type="match status" value="2"/>
</dbReference>
<keyword evidence="2" id="KW-0677">Repeat</keyword>
<sequence>MERNNIMMVRTPFYDKNGVKKGAWSREEDDKLRAYVHTYGHSNWRQLPKFAGLARCGKSCRLRWLNYLRPNLKHGNYTPEEEEIIIRLHQQFGNRWSLIAEKLPGRTDNEVKNYWHSHLKKSLKRSEMTASELKLKGGDNKSFEGNLKESGEYENSEKLGGNSGDDIFPHILESSLAISAETPEGDNYTLITGAEEDGVPPLLSYKEFSGDFWSEPFLLEDTIHTFKDDICTGKGMALLIPNFDAAYFL</sequence>
<name>A0A8T0KED7_PHAAN</name>
<dbReference type="SUPFAM" id="SSF46689">
    <property type="entry name" value="Homeodomain-like"/>
    <property type="match status" value="1"/>
</dbReference>
<gene>
    <name evidence="10" type="ORF">HKW66_Vig0145020</name>
</gene>
<dbReference type="PROSITE" id="PS51294">
    <property type="entry name" value="HTH_MYB"/>
    <property type="match status" value="2"/>
</dbReference>
<reference evidence="10 11" key="1">
    <citation type="submission" date="2020-05" db="EMBL/GenBank/DDBJ databases">
        <title>Vigna angularis (adzuki bean) Var. LongXiaoDou No. 4 denovo assembly.</title>
        <authorList>
            <person name="Xiang H."/>
        </authorList>
    </citation>
    <scope>NUCLEOTIDE SEQUENCE [LARGE SCALE GENOMIC DNA]</scope>
    <source>
        <tissue evidence="10">Leaf</tissue>
    </source>
</reference>
<feature type="region of interest" description="Disordered" evidence="7">
    <location>
        <begin position="130"/>
        <end position="162"/>
    </location>
</feature>
<accession>A0A8T0KED7</accession>
<evidence type="ECO:0000256" key="2">
    <source>
        <dbReference type="ARBA" id="ARBA00022737"/>
    </source>
</evidence>
<dbReference type="AlphaFoldDB" id="A0A8T0KED7"/>
<feature type="domain" description="HTH myb-type" evidence="9">
    <location>
        <begin position="16"/>
        <end position="68"/>
    </location>
</feature>
<dbReference type="GO" id="GO:0005634">
    <property type="term" value="C:nucleus"/>
    <property type="evidence" value="ECO:0007669"/>
    <property type="project" value="UniProtKB-SubCell"/>
</dbReference>
<evidence type="ECO:0000256" key="1">
    <source>
        <dbReference type="ARBA" id="ARBA00004123"/>
    </source>
</evidence>
<dbReference type="InterPro" id="IPR015495">
    <property type="entry name" value="Myb_TF_plants"/>
</dbReference>
<comment type="caution">
    <text evidence="10">The sequence shown here is derived from an EMBL/GenBank/DDBJ whole genome shotgun (WGS) entry which is preliminary data.</text>
</comment>
<evidence type="ECO:0000256" key="6">
    <source>
        <dbReference type="ARBA" id="ARBA00023242"/>
    </source>
</evidence>
<dbReference type="InterPro" id="IPR001005">
    <property type="entry name" value="SANT/Myb"/>
</dbReference>
<keyword evidence="4" id="KW-0238">DNA-binding</keyword>
<feature type="domain" description="HTH myb-type" evidence="9">
    <location>
        <begin position="69"/>
        <end position="123"/>
    </location>
</feature>
<dbReference type="EMBL" id="JABFOF010000005">
    <property type="protein sequence ID" value="KAG2397262.1"/>
    <property type="molecule type" value="Genomic_DNA"/>
</dbReference>
<keyword evidence="5" id="KW-0804">Transcription</keyword>
<evidence type="ECO:0000313" key="11">
    <source>
        <dbReference type="Proteomes" id="UP000743370"/>
    </source>
</evidence>
<evidence type="ECO:0000256" key="4">
    <source>
        <dbReference type="ARBA" id="ARBA00023125"/>
    </source>
</evidence>
<dbReference type="Proteomes" id="UP000743370">
    <property type="component" value="Unassembled WGS sequence"/>
</dbReference>
<comment type="subcellular location">
    <subcellularLocation>
        <location evidence="1">Nucleus</location>
    </subcellularLocation>
</comment>
<dbReference type="FunFam" id="1.10.10.60:FF:000015">
    <property type="entry name" value="Transcription factor RAX3"/>
    <property type="match status" value="1"/>
</dbReference>
<evidence type="ECO:0000259" key="9">
    <source>
        <dbReference type="PROSITE" id="PS51294"/>
    </source>
</evidence>
<protein>
    <submittedName>
        <fullName evidence="10">Transcription factor</fullName>
    </submittedName>
</protein>
<dbReference type="PANTHER" id="PTHR10641:SF1402">
    <property type="entry name" value="TRANSCRIPTION FACTOR MYB8-LIKE"/>
    <property type="match status" value="1"/>
</dbReference>
<evidence type="ECO:0000256" key="3">
    <source>
        <dbReference type="ARBA" id="ARBA00023015"/>
    </source>
</evidence>
<dbReference type="InterPro" id="IPR009057">
    <property type="entry name" value="Homeodomain-like_sf"/>
</dbReference>
<dbReference type="Pfam" id="PF00249">
    <property type="entry name" value="Myb_DNA-binding"/>
    <property type="match status" value="2"/>
</dbReference>
<evidence type="ECO:0000313" key="10">
    <source>
        <dbReference type="EMBL" id="KAG2397262.1"/>
    </source>
</evidence>
<keyword evidence="6" id="KW-0539">Nucleus</keyword>
<proteinExistence type="predicted"/>
<dbReference type="GO" id="GO:0003677">
    <property type="term" value="F:DNA binding"/>
    <property type="evidence" value="ECO:0007669"/>
    <property type="project" value="UniProtKB-KW"/>
</dbReference>
<dbReference type="InterPro" id="IPR017930">
    <property type="entry name" value="Myb_dom"/>
</dbReference>
<dbReference type="CDD" id="cd00167">
    <property type="entry name" value="SANT"/>
    <property type="match status" value="2"/>
</dbReference>
<dbReference type="SMART" id="SM00717">
    <property type="entry name" value="SANT"/>
    <property type="match status" value="2"/>
</dbReference>
<organism evidence="10 11">
    <name type="scientific">Phaseolus angularis</name>
    <name type="common">Azuki bean</name>
    <name type="synonym">Vigna angularis</name>
    <dbReference type="NCBI Taxonomy" id="3914"/>
    <lineage>
        <taxon>Eukaryota</taxon>
        <taxon>Viridiplantae</taxon>
        <taxon>Streptophyta</taxon>
        <taxon>Embryophyta</taxon>
        <taxon>Tracheophyta</taxon>
        <taxon>Spermatophyta</taxon>
        <taxon>Magnoliopsida</taxon>
        <taxon>eudicotyledons</taxon>
        <taxon>Gunneridae</taxon>
        <taxon>Pentapetalae</taxon>
        <taxon>rosids</taxon>
        <taxon>fabids</taxon>
        <taxon>Fabales</taxon>
        <taxon>Fabaceae</taxon>
        <taxon>Papilionoideae</taxon>
        <taxon>50 kb inversion clade</taxon>
        <taxon>NPAAA clade</taxon>
        <taxon>indigoferoid/millettioid clade</taxon>
        <taxon>Phaseoleae</taxon>
        <taxon>Vigna</taxon>
    </lineage>
</organism>
<evidence type="ECO:0000259" key="8">
    <source>
        <dbReference type="PROSITE" id="PS50090"/>
    </source>
</evidence>
<dbReference type="PROSITE" id="PS50090">
    <property type="entry name" value="MYB_LIKE"/>
    <property type="match status" value="2"/>
</dbReference>
<dbReference type="PANTHER" id="PTHR10641">
    <property type="entry name" value="MYB FAMILY TRANSCRIPTION FACTOR"/>
    <property type="match status" value="1"/>
</dbReference>
<evidence type="ECO:0000256" key="5">
    <source>
        <dbReference type="ARBA" id="ARBA00023163"/>
    </source>
</evidence>
<evidence type="ECO:0000256" key="7">
    <source>
        <dbReference type="SAM" id="MobiDB-lite"/>
    </source>
</evidence>